<sequence>MRVGEQRRREGFIGRKAMRDYNNRELGRYAGAC</sequence>
<keyword evidence="2" id="KW-1185">Reference proteome</keyword>
<dbReference type="AlphaFoldDB" id="A0A822YTA0"/>
<dbReference type="EMBL" id="DUZY01000004">
    <property type="protein sequence ID" value="DAD35333.1"/>
    <property type="molecule type" value="Genomic_DNA"/>
</dbReference>
<protein>
    <submittedName>
        <fullName evidence="1">Uncharacterized protein</fullName>
    </submittedName>
</protein>
<name>A0A822YTA0_NELNU</name>
<evidence type="ECO:0000313" key="2">
    <source>
        <dbReference type="Proteomes" id="UP000607653"/>
    </source>
</evidence>
<gene>
    <name evidence="1" type="ORF">HUJ06_005973</name>
</gene>
<organism evidence="1 2">
    <name type="scientific">Nelumbo nucifera</name>
    <name type="common">Sacred lotus</name>
    <dbReference type="NCBI Taxonomy" id="4432"/>
    <lineage>
        <taxon>Eukaryota</taxon>
        <taxon>Viridiplantae</taxon>
        <taxon>Streptophyta</taxon>
        <taxon>Embryophyta</taxon>
        <taxon>Tracheophyta</taxon>
        <taxon>Spermatophyta</taxon>
        <taxon>Magnoliopsida</taxon>
        <taxon>Proteales</taxon>
        <taxon>Nelumbonaceae</taxon>
        <taxon>Nelumbo</taxon>
    </lineage>
</organism>
<accession>A0A822YTA0</accession>
<reference evidence="1 2" key="1">
    <citation type="journal article" date="2020" name="Mol. Biol. Evol.">
        <title>Distinct Expression and Methylation Patterns for Genes with Different Fates following a Single Whole-Genome Duplication in Flowering Plants.</title>
        <authorList>
            <person name="Shi T."/>
            <person name="Rahmani R.S."/>
            <person name="Gugger P.F."/>
            <person name="Wang M."/>
            <person name="Li H."/>
            <person name="Zhang Y."/>
            <person name="Li Z."/>
            <person name="Wang Q."/>
            <person name="Van de Peer Y."/>
            <person name="Marchal K."/>
            <person name="Chen J."/>
        </authorList>
    </citation>
    <scope>NUCLEOTIDE SEQUENCE [LARGE SCALE GENOMIC DNA]</scope>
    <source>
        <tissue evidence="1">Leaf</tissue>
    </source>
</reference>
<proteinExistence type="predicted"/>
<evidence type="ECO:0000313" key="1">
    <source>
        <dbReference type="EMBL" id="DAD35333.1"/>
    </source>
</evidence>
<comment type="caution">
    <text evidence="1">The sequence shown here is derived from an EMBL/GenBank/DDBJ whole genome shotgun (WGS) entry which is preliminary data.</text>
</comment>
<dbReference type="Proteomes" id="UP000607653">
    <property type="component" value="Unassembled WGS sequence"/>
</dbReference>